<dbReference type="KEGG" id="scac:106087716"/>
<reference evidence="7" key="1">
    <citation type="submission" date="2020-05" db="UniProtKB">
        <authorList>
            <consortium name="EnsemblMetazoa"/>
        </authorList>
    </citation>
    <scope>IDENTIFICATION</scope>
    <source>
        <strain evidence="7">USDA</strain>
    </source>
</reference>
<keyword evidence="4" id="KW-0460">Magnesium</keyword>
<dbReference type="PANTHER" id="PTHR11525:SF0">
    <property type="entry name" value="FARNESYL PYROPHOSPHATE SYNTHASE"/>
    <property type="match status" value="1"/>
</dbReference>
<name>A0A1I8PCK3_STOCA</name>
<dbReference type="GO" id="GO:0005737">
    <property type="term" value="C:cytoplasm"/>
    <property type="evidence" value="ECO:0007669"/>
    <property type="project" value="TreeGrafter"/>
</dbReference>
<dbReference type="VEuPathDB" id="VectorBase:SCAU006813"/>
<gene>
    <name evidence="7" type="primary">106087716</name>
</gene>
<dbReference type="GO" id="GO:0045337">
    <property type="term" value="P:farnesyl diphosphate biosynthetic process"/>
    <property type="evidence" value="ECO:0007669"/>
    <property type="project" value="TreeGrafter"/>
</dbReference>
<keyword evidence="2 6" id="KW-0808">Transferase</keyword>
<proteinExistence type="inferred from homology"/>
<keyword evidence="3" id="KW-0479">Metal-binding</keyword>
<dbReference type="InterPro" id="IPR008949">
    <property type="entry name" value="Isoprenoid_synthase_dom_sf"/>
</dbReference>
<dbReference type="Proteomes" id="UP000095300">
    <property type="component" value="Unassembled WGS sequence"/>
</dbReference>
<comment type="similarity">
    <text evidence="6">Belongs to the FPP/GGPP synthase family.</text>
</comment>
<dbReference type="CDD" id="cd00867">
    <property type="entry name" value="Trans_IPPS"/>
    <property type="match status" value="1"/>
</dbReference>
<dbReference type="GO" id="GO:0004337">
    <property type="term" value="F:(2E,6E)-farnesyl diphosphate synthase activity"/>
    <property type="evidence" value="ECO:0007669"/>
    <property type="project" value="TreeGrafter"/>
</dbReference>
<evidence type="ECO:0008006" key="9">
    <source>
        <dbReference type="Google" id="ProtNLM"/>
    </source>
</evidence>
<evidence type="ECO:0000256" key="4">
    <source>
        <dbReference type="ARBA" id="ARBA00022842"/>
    </source>
</evidence>
<dbReference type="GO" id="GO:0004161">
    <property type="term" value="F:dimethylallyltranstransferase activity"/>
    <property type="evidence" value="ECO:0007669"/>
    <property type="project" value="TreeGrafter"/>
</dbReference>
<dbReference type="Gene3D" id="1.10.600.10">
    <property type="entry name" value="Farnesyl Diphosphate Synthase"/>
    <property type="match status" value="1"/>
</dbReference>
<organism evidence="7 8">
    <name type="scientific">Stomoxys calcitrans</name>
    <name type="common">Stable fly</name>
    <name type="synonym">Conops calcitrans</name>
    <dbReference type="NCBI Taxonomy" id="35570"/>
    <lineage>
        <taxon>Eukaryota</taxon>
        <taxon>Metazoa</taxon>
        <taxon>Ecdysozoa</taxon>
        <taxon>Arthropoda</taxon>
        <taxon>Hexapoda</taxon>
        <taxon>Insecta</taxon>
        <taxon>Pterygota</taxon>
        <taxon>Neoptera</taxon>
        <taxon>Endopterygota</taxon>
        <taxon>Diptera</taxon>
        <taxon>Brachycera</taxon>
        <taxon>Muscomorpha</taxon>
        <taxon>Muscoidea</taxon>
        <taxon>Muscidae</taxon>
        <taxon>Stomoxys</taxon>
    </lineage>
</organism>
<evidence type="ECO:0000256" key="1">
    <source>
        <dbReference type="ARBA" id="ARBA00001946"/>
    </source>
</evidence>
<evidence type="ECO:0000256" key="6">
    <source>
        <dbReference type="RuleBase" id="RU004466"/>
    </source>
</evidence>
<evidence type="ECO:0000256" key="2">
    <source>
        <dbReference type="ARBA" id="ARBA00022679"/>
    </source>
</evidence>
<dbReference type="SUPFAM" id="SSF48576">
    <property type="entry name" value="Terpenoid synthases"/>
    <property type="match status" value="1"/>
</dbReference>
<protein>
    <recommendedName>
        <fullName evidence="9">Farnesyl pyrophosphate synthase</fullName>
    </recommendedName>
</protein>
<dbReference type="GO" id="GO:0046872">
    <property type="term" value="F:metal ion binding"/>
    <property type="evidence" value="ECO:0007669"/>
    <property type="project" value="UniProtKB-KW"/>
</dbReference>
<dbReference type="OrthoDB" id="10257492at2759"/>
<dbReference type="InterPro" id="IPR039702">
    <property type="entry name" value="FPS1-like"/>
</dbReference>
<evidence type="ECO:0000313" key="8">
    <source>
        <dbReference type="Proteomes" id="UP000095300"/>
    </source>
</evidence>
<dbReference type="STRING" id="35570.A0A1I8PCK3"/>
<evidence type="ECO:0000256" key="3">
    <source>
        <dbReference type="ARBA" id="ARBA00022723"/>
    </source>
</evidence>
<evidence type="ECO:0000313" key="7">
    <source>
        <dbReference type="EnsemblMetazoa" id="SCAU006813-PA"/>
    </source>
</evidence>
<dbReference type="GO" id="GO:0042811">
    <property type="term" value="P:pheromone biosynthetic process"/>
    <property type="evidence" value="ECO:0007669"/>
    <property type="project" value="UniProtKB-ARBA"/>
</dbReference>
<dbReference type="EnsemblMetazoa" id="SCAU006813-RA">
    <property type="protein sequence ID" value="SCAU006813-PA"/>
    <property type="gene ID" value="SCAU006813"/>
</dbReference>
<comment type="pathway">
    <text evidence="5">Pheromone biosynthesis.</text>
</comment>
<dbReference type="Pfam" id="PF00348">
    <property type="entry name" value="polyprenyl_synt"/>
    <property type="match status" value="1"/>
</dbReference>
<dbReference type="SFLD" id="SFLDS00005">
    <property type="entry name" value="Isoprenoid_Synthase_Type_I"/>
    <property type="match status" value="1"/>
</dbReference>
<accession>A0A1I8PCK3</accession>
<evidence type="ECO:0000256" key="5">
    <source>
        <dbReference type="ARBA" id="ARBA00033740"/>
    </source>
</evidence>
<sequence length="356" mass="41888">MPLKNSDTTHIIEEKDEYEAKRYAEYLYEAKDDIVKKYNLHEIEERLTEALNYNLVHGELMGLKMLLPAYKELVKQKDLKEHQLKSVHILGWCVELMIRTFMINDDIMDKSSMRYGRSCWYTMENVGMSAVNDCIIFENLCYHLLAKHFRNTEYYVDMMEMFHEVMLITSCGQCMDMVAGQRPIASFTKTAYRNLTHVKTAHCALYMPFASAMYLAGIKNPLAFRQIKSICLEMGYFSQAQNDVFDCFVNEKETGNIGTDIEENKLSWLAVECMLRATDDQKRIMEECYGKKDPEKVQQVIKLYNDLQLLEVYRDFEVERLKNIETQLQQATHEVPRKAVLEVLNRIRKRDIVKYV</sequence>
<comment type="cofactor">
    <cofactor evidence="1">
        <name>Mg(2+)</name>
        <dbReference type="ChEBI" id="CHEBI:18420"/>
    </cofactor>
</comment>
<dbReference type="AlphaFoldDB" id="A0A1I8PCK3"/>
<keyword evidence="8" id="KW-1185">Reference proteome</keyword>
<dbReference type="InterPro" id="IPR000092">
    <property type="entry name" value="Polyprenyl_synt"/>
</dbReference>
<dbReference type="PANTHER" id="PTHR11525">
    <property type="entry name" value="FARNESYL-PYROPHOSPHATE SYNTHETASE"/>
    <property type="match status" value="1"/>
</dbReference>